<evidence type="ECO:0000313" key="8">
    <source>
        <dbReference type="Proteomes" id="UP000824048"/>
    </source>
</evidence>
<keyword evidence="2 5" id="KW-0812">Transmembrane</keyword>
<evidence type="ECO:0000256" key="4">
    <source>
        <dbReference type="ARBA" id="ARBA00023136"/>
    </source>
</evidence>
<dbReference type="Pfam" id="PF04138">
    <property type="entry name" value="GtrA_DPMS_TM"/>
    <property type="match status" value="1"/>
</dbReference>
<evidence type="ECO:0000259" key="6">
    <source>
        <dbReference type="Pfam" id="PF04138"/>
    </source>
</evidence>
<feature type="domain" description="GtrA/DPMS transmembrane" evidence="6">
    <location>
        <begin position="14"/>
        <end position="135"/>
    </location>
</feature>
<gene>
    <name evidence="7" type="ORF">H9811_07075</name>
</gene>
<organism evidence="7 8">
    <name type="scientific">Candidatus Gemmiger excrementigallinarum</name>
    <dbReference type="NCBI Taxonomy" id="2838609"/>
    <lineage>
        <taxon>Bacteria</taxon>
        <taxon>Bacillati</taxon>
        <taxon>Bacillota</taxon>
        <taxon>Clostridia</taxon>
        <taxon>Eubacteriales</taxon>
        <taxon>Gemmiger</taxon>
    </lineage>
</organism>
<feature type="transmembrane region" description="Helical" evidence="5">
    <location>
        <begin position="113"/>
        <end position="130"/>
    </location>
</feature>
<feature type="transmembrane region" description="Helical" evidence="5">
    <location>
        <begin position="47"/>
        <end position="71"/>
    </location>
</feature>
<feature type="transmembrane region" description="Helical" evidence="5">
    <location>
        <begin position="20"/>
        <end position="41"/>
    </location>
</feature>
<reference evidence="7" key="1">
    <citation type="journal article" date="2021" name="PeerJ">
        <title>Extensive microbial diversity within the chicken gut microbiome revealed by metagenomics and culture.</title>
        <authorList>
            <person name="Gilroy R."/>
            <person name="Ravi A."/>
            <person name="Getino M."/>
            <person name="Pursley I."/>
            <person name="Horton D.L."/>
            <person name="Alikhan N.F."/>
            <person name="Baker D."/>
            <person name="Gharbi K."/>
            <person name="Hall N."/>
            <person name="Watson M."/>
            <person name="Adriaenssens E.M."/>
            <person name="Foster-Nyarko E."/>
            <person name="Jarju S."/>
            <person name="Secka A."/>
            <person name="Antonio M."/>
            <person name="Oren A."/>
            <person name="Chaudhuri R.R."/>
            <person name="La Ragione R."/>
            <person name="Hildebrand F."/>
            <person name="Pallen M.J."/>
        </authorList>
    </citation>
    <scope>NUCLEOTIDE SEQUENCE</scope>
    <source>
        <strain evidence="7">ChiSxjej1B13-11774</strain>
    </source>
</reference>
<comment type="subcellular location">
    <subcellularLocation>
        <location evidence="1">Membrane</location>
        <topology evidence="1">Multi-pass membrane protein</topology>
    </subcellularLocation>
</comment>
<dbReference type="AlphaFoldDB" id="A0A9D2JAA6"/>
<comment type="caution">
    <text evidence="7">The sequence shown here is derived from an EMBL/GenBank/DDBJ whole genome shotgun (WGS) entry which is preliminary data.</text>
</comment>
<dbReference type="InterPro" id="IPR007267">
    <property type="entry name" value="GtrA_DPMS_TM"/>
</dbReference>
<protein>
    <submittedName>
        <fullName evidence="7">GtrA family protein</fullName>
    </submittedName>
</protein>
<keyword evidence="4 5" id="KW-0472">Membrane</keyword>
<evidence type="ECO:0000256" key="5">
    <source>
        <dbReference type="SAM" id="Phobius"/>
    </source>
</evidence>
<reference evidence="7" key="2">
    <citation type="submission" date="2021-04" db="EMBL/GenBank/DDBJ databases">
        <authorList>
            <person name="Gilroy R."/>
        </authorList>
    </citation>
    <scope>NUCLEOTIDE SEQUENCE</scope>
    <source>
        <strain evidence="7">ChiSxjej1B13-11774</strain>
    </source>
</reference>
<evidence type="ECO:0000256" key="2">
    <source>
        <dbReference type="ARBA" id="ARBA00022692"/>
    </source>
</evidence>
<evidence type="ECO:0000256" key="1">
    <source>
        <dbReference type="ARBA" id="ARBA00004141"/>
    </source>
</evidence>
<evidence type="ECO:0000313" key="7">
    <source>
        <dbReference type="EMBL" id="HIZ42308.1"/>
    </source>
</evidence>
<dbReference type="GO" id="GO:0016020">
    <property type="term" value="C:membrane"/>
    <property type="evidence" value="ECO:0007669"/>
    <property type="project" value="UniProtKB-SubCell"/>
</dbReference>
<feature type="transmembrane region" description="Helical" evidence="5">
    <location>
        <begin position="83"/>
        <end position="107"/>
    </location>
</feature>
<name>A0A9D2JAA6_9FIRM</name>
<evidence type="ECO:0000256" key="3">
    <source>
        <dbReference type="ARBA" id="ARBA00022989"/>
    </source>
</evidence>
<dbReference type="Proteomes" id="UP000824048">
    <property type="component" value="Unassembled WGS sequence"/>
</dbReference>
<proteinExistence type="predicted"/>
<sequence length="136" mass="14305">MRSAKAAAVRSFGKFSASSLSSSVVDLGAFSVLCAVLRPYLPEAPAIVAATILARVLSSLCNYLLNYFLVFHSHTAHGKSASLYTVITVLKTLASALLVAALAGLLPAGTPELAAKIPVDVALFFVNYLLQKAFVY</sequence>
<keyword evidence="3 5" id="KW-1133">Transmembrane helix</keyword>
<dbReference type="GO" id="GO:0000271">
    <property type="term" value="P:polysaccharide biosynthetic process"/>
    <property type="evidence" value="ECO:0007669"/>
    <property type="project" value="InterPro"/>
</dbReference>
<accession>A0A9D2JAA6</accession>
<dbReference type="EMBL" id="DXBP01000046">
    <property type="protein sequence ID" value="HIZ42308.1"/>
    <property type="molecule type" value="Genomic_DNA"/>
</dbReference>